<dbReference type="Gene3D" id="3.30.420.10">
    <property type="entry name" value="Ribonuclease H-like superfamily/Ribonuclease H"/>
    <property type="match status" value="1"/>
</dbReference>
<protein>
    <recommendedName>
        <fullName evidence="1">RNase H type-1 domain-containing protein</fullName>
    </recommendedName>
</protein>
<proteinExistence type="predicted"/>
<organism evidence="2 3">
    <name type="scientific">Gossypium davidsonii</name>
    <name type="common">Davidson's cotton</name>
    <name type="synonym">Gossypium klotzschianum subsp. davidsonii</name>
    <dbReference type="NCBI Taxonomy" id="34287"/>
    <lineage>
        <taxon>Eukaryota</taxon>
        <taxon>Viridiplantae</taxon>
        <taxon>Streptophyta</taxon>
        <taxon>Embryophyta</taxon>
        <taxon>Tracheophyta</taxon>
        <taxon>Spermatophyta</taxon>
        <taxon>Magnoliopsida</taxon>
        <taxon>eudicotyledons</taxon>
        <taxon>Gunneridae</taxon>
        <taxon>Pentapetalae</taxon>
        <taxon>rosids</taxon>
        <taxon>malvids</taxon>
        <taxon>Malvales</taxon>
        <taxon>Malvaceae</taxon>
        <taxon>Malvoideae</taxon>
        <taxon>Gossypium</taxon>
    </lineage>
</organism>
<dbReference type="InterPro" id="IPR002156">
    <property type="entry name" value="RNaseH_domain"/>
</dbReference>
<dbReference type="GO" id="GO:0004523">
    <property type="term" value="F:RNA-DNA hybrid ribonuclease activity"/>
    <property type="evidence" value="ECO:0007669"/>
    <property type="project" value="InterPro"/>
</dbReference>
<reference evidence="2 3" key="1">
    <citation type="journal article" date="2019" name="Genome Biol. Evol.">
        <title>Insights into the evolution of the New World diploid cottons (Gossypium, subgenus Houzingenia) based on genome sequencing.</title>
        <authorList>
            <person name="Grover C.E."/>
            <person name="Arick M.A. 2nd"/>
            <person name="Thrash A."/>
            <person name="Conover J.L."/>
            <person name="Sanders W.S."/>
            <person name="Peterson D.G."/>
            <person name="Frelichowski J.E."/>
            <person name="Scheffler J.A."/>
            <person name="Scheffler B.E."/>
            <person name="Wendel J.F."/>
        </authorList>
    </citation>
    <scope>NUCLEOTIDE SEQUENCE [LARGE SCALE GENOMIC DNA]</scope>
    <source>
        <strain evidence="2">27</strain>
        <tissue evidence="2">Leaf</tissue>
    </source>
</reference>
<evidence type="ECO:0000259" key="1">
    <source>
        <dbReference type="Pfam" id="PF13456"/>
    </source>
</evidence>
<dbReference type="AlphaFoldDB" id="A0A7J8TDU1"/>
<evidence type="ECO:0000313" key="2">
    <source>
        <dbReference type="EMBL" id="MBA0636338.1"/>
    </source>
</evidence>
<dbReference type="InterPro" id="IPR012337">
    <property type="entry name" value="RNaseH-like_sf"/>
</dbReference>
<dbReference type="InterPro" id="IPR036397">
    <property type="entry name" value="RNaseH_sf"/>
</dbReference>
<dbReference type="InterPro" id="IPR044730">
    <property type="entry name" value="RNase_H-like_dom_plant"/>
</dbReference>
<comment type="caution">
    <text evidence="2">The sequence shown here is derived from an EMBL/GenBank/DDBJ whole genome shotgun (WGS) entry which is preliminary data.</text>
</comment>
<feature type="domain" description="RNase H type-1" evidence="1">
    <location>
        <begin position="72"/>
        <end position="189"/>
    </location>
</feature>
<gene>
    <name evidence="2" type="ORF">Godav_030008</name>
</gene>
<evidence type="ECO:0000313" key="3">
    <source>
        <dbReference type="Proteomes" id="UP000593561"/>
    </source>
</evidence>
<dbReference type="InterPro" id="IPR053151">
    <property type="entry name" value="RNase_H-like"/>
</dbReference>
<dbReference type="GO" id="GO:0003676">
    <property type="term" value="F:nucleic acid binding"/>
    <property type="evidence" value="ECO:0007669"/>
    <property type="project" value="InterPro"/>
</dbReference>
<accession>A0A7J8TDU1</accession>
<dbReference type="CDD" id="cd06222">
    <property type="entry name" value="RNase_H_like"/>
    <property type="match status" value="1"/>
</dbReference>
<dbReference type="PANTHER" id="PTHR47723">
    <property type="entry name" value="OS05G0353850 PROTEIN"/>
    <property type="match status" value="1"/>
</dbReference>
<dbReference type="Pfam" id="PF13456">
    <property type="entry name" value="RVT_3"/>
    <property type="match status" value="1"/>
</dbReference>
<dbReference type="Proteomes" id="UP000593561">
    <property type="component" value="Unassembled WGS sequence"/>
</dbReference>
<sequence>MRRCGGGWHAAAVSEACAGGGPRFSAPRVSASHFAENVFSLWASYLGLGFFTIGPVKGALGLPSGGWVKLSTDGAVLLNGFYAGIWGMFRDVDANWLWGFSMLLGKDTIFKIEARTILESFHLAWQKGIRQLEIESDNALLIETIVEGGAADSQMMELRGIHQMVCRWWKICFLHISRTHNSVANHMANVTVTRFIEAQVFEVPPHSVRDLVQANYIRFTGANVLTQ</sequence>
<dbReference type="EMBL" id="JABFAC010245377">
    <property type="protein sequence ID" value="MBA0636338.1"/>
    <property type="molecule type" value="Genomic_DNA"/>
</dbReference>
<dbReference type="PANTHER" id="PTHR47723:SF24">
    <property type="entry name" value="RNASE H TYPE-1 DOMAIN-CONTAINING PROTEIN"/>
    <property type="match status" value="1"/>
</dbReference>
<name>A0A7J8TDU1_GOSDV</name>
<keyword evidence="3" id="KW-1185">Reference proteome</keyword>
<dbReference type="SUPFAM" id="SSF53098">
    <property type="entry name" value="Ribonuclease H-like"/>
    <property type="match status" value="1"/>
</dbReference>